<evidence type="ECO:0000256" key="2">
    <source>
        <dbReference type="ARBA" id="ARBA00023015"/>
    </source>
</evidence>
<dbReference type="InterPro" id="IPR039425">
    <property type="entry name" value="RNA_pol_sigma-70-like"/>
</dbReference>
<dbReference type="Pfam" id="PF08281">
    <property type="entry name" value="Sigma70_r4_2"/>
    <property type="match status" value="1"/>
</dbReference>
<dbReference type="InterPro" id="IPR013325">
    <property type="entry name" value="RNA_pol_sigma_r2"/>
</dbReference>
<dbReference type="PANTHER" id="PTHR43133:SF46">
    <property type="entry name" value="RNA POLYMERASE SIGMA-70 FACTOR ECF SUBFAMILY"/>
    <property type="match status" value="1"/>
</dbReference>
<dbReference type="Proteomes" id="UP001596023">
    <property type="component" value="Unassembled WGS sequence"/>
</dbReference>
<evidence type="ECO:0000259" key="5">
    <source>
        <dbReference type="Pfam" id="PF04542"/>
    </source>
</evidence>
<dbReference type="RefSeq" id="WP_379993492.1">
    <property type="nucleotide sequence ID" value="NZ_JBHSGN010000008.1"/>
</dbReference>
<dbReference type="NCBIfam" id="TIGR02937">
    <property type="entry name" value="sigma70-ECF"/>
    <property type="match status" value="1"/>
</dbReference>
<comment type="similarity">
    <text evidence="1">Belongs to the sigma-70 factor family. ECF subfamily.</text>
</comment>
<protein>
    <submittedName>
        <fullName evidence="7">RNA polymerase sigma-70 factor</fullName>
    </submittedName>
</protein>
<proteinExistence type="inferred from homology"/>
<dbReference type="NCBIfam" id="TIGR02985">
    <property type="entry name" value="Sig70_bacteroi1"/>
    <property type="match status" value="1"/>
</dbReference>
<dbReference type="InterPro" id="IPR036388">
    <property type="entry name" value="WH-like_DNA-bd_sf"/>
</dbReference>
<dbReference type="Pfam" id="PF04542">
    <property type="entry name" value="Sigma70_r2"/>
    <property type="match status" value="1"/>
</dbReference>
<gene>
    <name evidence="7" type="ORF">ACFO6W_01275</name>
</gene>
<evidence type="ECO:0000259" key="6">
    <source>
        <dbReference type="Pfam" id="PF08281"/>
    </source>
</evidence>
<keyword evidence="3" id="KW-0731">Sigma factor</keyword>
<dbReference type="Gene3D" id="1.10.10.10">
    <property type="entry name" value="Winged helix-like DNA-binding domain superfamily/Winged helix DNA-binding domain"/>
    <property type="match status" value="1"/>
</dbReference>
<evidence type="ECO:0000256" key="1">
    <source>
        <dbReference type="ARBA" id="ARBA00010641"/>
    </source>
</evidence>
<keyword evidence="2" id="KW-0805">Transcription regulation</keyword>
<sequence length="189" mass="21875">MNSNKSKEEIFKKIFFEYHTPLCNYAFQYTFEKAAAQDIVQDVLCELWLQMDKIDFSYSVDNLLYKYTRNKAINYLSKAANNRKDKIEELSLSDYVRNLVIDDQVEVLHLKDLMESLEKGINNLPPQCKSIFILSRKDGLKNKDIAQVLGISIKAVEKQITKALFLLKDHLIENGFSVALIITLLSILF</sequence>
<dbReference type="InterPro" id="IPR013249">
    <property type="entry name" value="RNA_pol_sigma70_r4_t2"/>
</dbReference>
<reference evidence="8" key="1">
    <citation type="journal article" date="2019" name="Int. J. Syst. Evol. Microbiol.">
        <title>The Global Catalogue of Microorganisms (GCM) 10K type strain sequencing project: providing services to taxonomists for standard genome sequencing and annotation.</title>
        <authorList>
            <consortium name="The Broad Institute Genomics Platform"/>
            <consortium name="The Broad Institute Genome Sequencing Center for Infectious Disease"/>
            <person name="Wu L."/>
            <person name="Ma J."/>
        </authorList>
    </citation>
    <scope>NUCLEOTIDE SEQUENCE [LARGE SCALE GENOMIC DNA]</scope>
    <source>
        <strain evidence="8">CCUG 66188</strain>
    </source>
</reference>
<dbReference type="EMBL" id="JBHSGN010000008">
    <property type="protein sequence ID" value="MFC4672316.1"/>
    <property type="molecule type" value="Genomic_DNA"/>
</dbReference>
<organism evidence="7 8">
    <name type="scientific">Dysgonomonas termitidis</name>
    <dbReference type="NCBI Taxonomy" id="1516126"/>
    <lineage>
        <taxon>Bacteria</taxon>
        <taxon>Pseudomonadati</taxon>
        <taxon>Bacteroidota</taxon>
        <taxon>Bacteroidia</taxon>
        <taxon>Bacteroidales</taxon>
        <taxon>Dysgonomonadaceae</taxon>
        <taxon>Dysgonomonas</taxon>
    </lineage>
</organism>
<dbReference type="Gene3D" id="1.10.1740.10">
    <property type="match status" value="1"/>
</dbReference>
<feature type="domain" description="RNA polymerase sigma-70 region 2" evidence="5">
    <location>
        <begin position="17"/>
        <end position="80"/>
    </location>
</feature>
<dbReference type="InterPro" id="IPR014327">
    <property type="entry name" value="RNA_pol_sigma70_bacteroid"/>
</dbReference>
<accession>A0ABV9KRW8</accession>
<comment type="caution">
    <text evidence="7">The sequence shown here is derived from an EMBL/GenBank/DDBJ whole genome shotgun (WGS) entry which is preliminary data.</text>
</comment>
<evidence type="ECO:0000313" key="7">
    <source>
        <dbReference type="EMBL" id="MFC4672316.1"/>
    </source>
</evidence>
<dbReference type="InterPro" id="IPR014284">
    <property type="entry name" value="RNA_pol_sigma-70_dom"/>
</dbReference>
<feature type="domain" description="RNA polymerase sigma factor 70 region 4 type 2" evidence="6">
    <location>
        <begin position="116"/>
        <end position="164"/>
    </location>
</feature>
<keyword evidence="8" id="KW-1185">Reference proteome</keyword>
<evidence type="ECO:0000256" key="4">
    <source>
        <dbReference type="ARBA" id="ARBA00023163"/>
    </source>
</evidence>
<dbReference type="SUPFAM" id="SSF88946">
    <property type="entry name" value="Sigma2 domain of RNA polymerase sigma factors"/>
    <property type="match status" value="1"/>
</dbReference>
<dbReference type="SUPFAM" id="SSF88659">
    <property type="entry name" value="Sigma3 and sigma4 domains of RNA polymerase sigma factors"/>
    <property type="match status" value="1"/>
</dbReference>
<evidence type="ECO:0000313" key="8">
    <source>
        <dbReference type="Proteomes" id="UP001596023"/>
    </source>
</evidence>
<dbReference type="PANTHER" id="PTHR43133">
    <property type="entry name" value="RNA POLYMERASE ECF-TYPE SIGMA FACTO"/>
    <property type="match status" value="1"/>
</dbReference>
<dbReference type="InterPro" id="IPR013324">
    <property type="entry name" value="RNA_pol_sigma_r3/r4-like"/>
</dbReference>
<dbReference type="InterPro" id="IPR007627">
    <property type="entry name" value="RNA_pol_sigma70_r2"/>
</dbReference>
<evidence type="ECO:0000256" key="3">
    <source>
        <dbReference type="ARBA" id="ARBA00023082"/>
    </source>
</evidence>
<keyword evidence="4" id="KW-0804">Transcription</keyword>
<name>A0ABV9KRW8_9BACT</name>